<evidence type="ECO:0000256" key="3">
    <source>
        <dbReference type="PIRSR" id="PIRSR004848-1"/>
    </source>
</evidence>
<dbReference type="CDD" id="cd06824">
    <property type="entry name" value="PLPDE_III_Yggs_like"/>
    <property type="match status" value="1"/>
</dbReference>
<gene>
    <name evidence="5" type="ORF">BA171_05075</name>
</gene>
<reference evidence="5 6" key="2">
    <citation type="submission" date="2017-09" db="EMBL/GenBank/DDBJ databases">
        <title>The genome of whitefly Bemisia tabaci, a global crop pest, provides novel insights into virus transmission, host adaptation and insecticide resistance.</title>
        <authorList>
            <person name="Kaur N."/>
            <person name="Kliot A."/>
            <person name="Pinheiro P.V."/>
            <person name="Luan J."/>
            <person name="Zheng Y."/>
            <person name="Liu W."/>
            <person name="Sun H."/>
            <person name="Yang X."/>
            <person name="Xu Y."/>
            <person name="Luo Y."/>
            <person name="Kruse A."/>
            <person name="Fisher T.W."/>
            <person name="Nelson D.R."/>
            <person name="Elimelech M."/>
            <person name="MacCoss M."/>
            <person name="Johnson R."/>
            <person name="Cohen E."/>
            <person name="Hunter W.B."/>
            <person name="Brown J.K."/>
            <person name="Jander G."/>
            <person name="Cilia M."/>
            <person name="Douglas A.E."/>
            <person name="Ghanim M."/>
            <person name="Simmons A.M."/>
            <person name="Wintermantel W.M."/>
            <person name="Ling K.-S."/>
            <person name="Fei Z."/>
        </authorList>
    </citation>
    <scope>NUCLEOTIDE SEQUENCE [LARGE SCALE GENOMIC DNA]</scope>
    <source>
        <strain evidence="5 6">MEAM1</strain>
    </source>
</reference>
<comment type="similarity">
    <text evidence="2 4">Belongs to the pyridoxal phosphate-binding protein YggS/PROSC family.</text>
</comment>
<dbReference type="PANTHER" id="PTHR10146:SF14">
    <property type="entry name" value="PYRIDOXAL PHOSPHATE HOMEOSTASIS PROTEIN"/>
    <property type="match status" value="1"/>
</dbReference>
<evidence type="ECO:0000313" key="6">
    <source>
        <dbReference type="Proteomes" id="UP000216438"/>
    </source>
</evidence>
<comment type="subunit">
    <text evidence="2">Monomer.</text>
</comment>
<dbReference type="HAMAP" id="MF_02087">
    <property type="entry name" value="PLP_homeostasis"/>
    <property type="match status" value="1"/>
</dbReference>
<sequence>MNAIKQNIQNIKERILSDAQNCGRSPKEIQLLAVSKTRSVKLITEAIQAGQYAFGENYVQEGIEKIHYFSKNRIGNIKPQWHFIGPLQSNKTRSVAEYFDWCHTVDRLKLAERLSAQRPSNLPDLNVLIQVNISQEKTKSGVMLSELFDLASLISPLPKLKLCGLMAIPALIKDYHQQLVVFEEMRSAFLELKKEYPEWDILSLGMTNDMTAAIHAGSTLVRIGEGIFGHFEGKTNETS</sequence>
<dbReference type="Pfam" id="PF01168">
    <property type="entry name" value="Ala_racemase_N"/>
    <property type="match status" value="1"/>
</dbReference>
<comment type="cofactor">
    <cofactor evidence="3">
        <name>pyridoxal 5'-phosphate</name>
        <dbReference type="ChEBI" id="CHEBI:597326"/>
    </cofactor>
</comment>
<protein>
    <recommendedName>
        <fullName evidence="2">Pyridoxal phosphate homeostasis protein</fullName>
        <shortName evidence="2">PLP homeostasis protein</shortName>
    </recommendedName>
</protein>
<evidence type="ECO:0000256" key="1">
    <source>
        <dbReference type="ARBA" id="ARBA00022898"/>
    </source>
</evidence>
<evidence type="ECO:0000313" key="5">
    <source>
        <dbReference type="EMBL" id="ASX26444.1"/>
    </source>
</evidence>
<name>A0A249DY25_9ENTR</name>
<dbReference type="Proteomes" id="UP000216438">
    <property type="component" value="Chromosome"/>
</dbReference>
<accession>A0A249DY25</accession>
<dbReference type="OrthoDB" id="9804072at2"/>
<feature type="modified residue" description="N6-(pyridoxal phosphate)lysine" evidence="2 3">
    <location>
        <position position="36"/>
    </location>
</feature>
<keyword evidence="1 2" id="KW-0663">Pyridoxal phosphate</keyword>
<proteinExistence type="inferred from homology"/>
<dbReference type="GO" id="GO:0030170">
    <property type="term" value="F:pyridoxal phosphate binding"/>
    <property type="evidence" value="ECO:0007669"/>
    <property type="project" value="UniProtKB-UniRule"/>
</dbReference>
<dbReference type="SUPFAM" id="SSF51419">
    <property type="entry name" value="PLP-binding barrel"/>
    <property type="match status" value="1"/>
</dbReference>
<organism evidence="5 6">
    <name type="scientific">Candidatus Hamiltonella defensa</name>
    <name type="common">Bemisia tabaci</name>
    <dbReference type="NCBI Taxonomy" id="672795"/>
    <lineage>
        <taxon>Bacteria</taxon>
        <taxon>Pseudomonadati</taxon>
        <taxon>Pseudomonadota</taxon>
        <taxon>Gammaproteobacteria</taxon>
        <taxon>Enterobacterales</taxon>
        <taxon>Enterobacteriaceae</taxon>
        <taxon>aphid secondary symbionts</taxon>
        <taxon>Candidatus Williamhamiltonella</taxon>
    </lineage>
</organism>
<dbReference type="Gene3D" id="3.20.20.10">
    <property type="entry name" value="Alanine racemase"/>
    <property type="match status" value="1"/>
</dbReference>
<evidence type="ECO:0000256" key="2">
    <source>
        <dbReference type="HAMAP-Rule" id="MF_02087"/>
    </source>
</evidence>
<dbReference type="EMBL" id="CP016303">
    <property type="protein sequence ID" value="ASX26444.1"/>
    <property type="molecule type" value="Genomic_DNA"/>
</dbReference>
<dbReference type="NCBIfam" id="TIGR00044">
    <property type="entry name" value="YggS family pyridoxal phosphate-dependent enzyme"/>
    <property type="match status" value="1"/>
</dbReference>
<dbReference type="PROSITE" id="PS01211">
    <property type="entry name" value="UPF0001"/>
    <property type="match status" value="1"/>
</dbReference>
<dbReference type="PANTHER" id="PTHR10146">
    <property type="entry name" value="PROLINE SYNTHETASE CO-TRANSCRIBED BACTERIAL HOMOLOG PROTEIN"/>
    <property type="match status" value="1"/>
</dbReference>
<dbReference type="PIRSF" id="PIRSF004848">
    <property type="entry name" value="YBL036c_PLPDEIII"/>
    <property type="match status" value="1"/>
</dbReference>
<dbReference type="InterPro" id="IPR011078">
    <property type="entry name" value="PyrdxlP_homeostasis"/>
</dbReference>
<reference evidence="6" key="1">
    <citation type="submission" date="2016-06" db="EMBL/GenBank/DDBJ databases">
        <authorList>
            <person name="Chen W."/>
            <person name="Hasegawa D.K."/>
        </authorList>
    </citation>
    <scope>NUCLEOTIDE SEQUENCE [LARGE SCALE GENOMIC DNA]</scope>
    <source>
        <strain evidence="6">MEAM1</strain>
    </source>
</reference>
<dbReference type="InterPro" id="IPR001608">
    <property type="entry name" value="Ala_racemase_N"/>
</dbReference>
<dbReference type="InterPro" id="IPR029066">
    <property type="entry name" value="PLP-binding_barrel"/>
</dbReference>
<dbReference type="AlphaFoldDB" id="A0A249DY25"/>
<evidence type="ECO:0000256" key="4">
    <source>
        <dbReference type="RuleBase" id="RU004514"/>
    </source>
</evidence>
<comment type="function">
    <text evidence="2">Pyridoxal 5'-phosphate (PLP)-binding protein, which is involved in PLP homeostasis.</text>
</comment>
<dbReference type="RefSeq" id="WP_016857488.1">
    <property type="nucleotide sequence ID" value="NZ_CP016303.1"/>
</dbReference>